<evidence type="ECO:0000256" key="1">
    <source>
        <dbReference type="PROSITE-ProRule" id="PRU00339"/>
    </source>
</evidence>
<keyword evidence="3" id="KW-1185">Reference proteome</keyword>
<dbReference type="PROSITE" id="PS50005">
    <property type="entry name" value="TPR"/>
    <property type="match status" value="4"/>
</dbReference>
<dbReference type="PROSITE" id="PS50293">
    <property type="entry name" value="TPR_REGION"/>
    <property type="match status" value="1"/>
</dbReference>
<sequence length="205" mass="23567">MIDYIIKKKEFIVLKSFLIYIINGGSMENAELLNNSGIALTEANRPNEAIPLFQKALVLEPENPLLWMNLGIAQQRTGEYEDALESFHHAVDIDDDMAEAWGCMGLIYYEMEKFEEAEEFYHASLSRENASPKVWNNLGVLYFSEGNYEEARSCFEEALIYSPLFYDALFNIRDTCRELKDYRAAAEFERVLSSLSPSDRVLSAR</sequence>
<dbReference type="SMART" id="SM00028">
    <property type="entry name" value="TPR"/>
    <property type="match status" value="4"/>
</dbReference>
<keyword evidence="1" id="KW-0802">TPR repeat</keyword>
<dbReference type="Gene3D" id="1.25.40.10">
    <property type="entry name" value="Tetratricopeptide repeat domain"/>
    <property type="match status" value="1"/>
</dbReference>
<dbReference type="STRING" id="545695.TREAZ_3271"/>
<dbReference type="EMBL" id="CP001841">
    <property type="protein sequence ID" value="AEF82897.1"/>
    <property type="molecule type" value="Genomic_DNA"/>
</dbReference>
<reference evidence="2 3" key="2">
    <citation type="journal article" date="2011" name="ISME J.">
        <title>RNA-seq reveals cooperative metabolic interactions between two termite-gut spirochete species in co-culture.</title>
        <authorList>
            <person name="Rosenthal A.Z."/>
            <person name="Matson E.G."/>
            <person name="Eldar A."/>
            <person name="Leadbetter J.R."/>
        </authorList>
    </citation>
    <scope>NUCLEOTIDE SEQUENCE [LARGE SCALE GENOMIC DNA]</scope>
    <source>
        <strain evidence="3">ATCC BAA-888 / DSM 13862 / ZAS-9</strain>
    </source>
</reference>
<dbReference type="KEGG" id="taz:TREAZ_3271"/>
<feature type="repeat" description="TPR" evidence="1">
    <location>
        <begin position="64"/>
        <end position="97"/>
    </location>
</feature>
<reference evidence="3" key="1">
    <citation type="submission" date="2009-12" db="EMBL/GenBank/DDBJ databases">
        <title>Complete sequence of Treponema azotonutricium strain ZAS-9.</title>
        <authorList>
            <person name="Tetu S.G."/>
            <person name="Matson E."/>
            <person name="Ren Q."/>
            <person name="Seshadri R."/>
            <person name="Elbourne L."/>
            <person name="Hassan K.A."/>
            <person name="Durkin A."/>
            <person name="Radune D."/>
            <person name="Mohamoud Y."/>
            <person name="Shay R."/>
            <person name="Jin S."/>
            <person name="Zhang X."/>
            <person name="Lucey K."/>
            <person name="Ballor N.R."/>
            <person name="Ottesen E."/>
            <person name="Rosenthal R."/>
            <person name="Allen A."/>
            <person name="Leadbetter J.R."/>
            <person name="Paulsen I.T."/>
        </authorList>
    </citation>
    <scope>NUCLEOTIDE SEQUENCE [LARGE SCALE GENOMIC DNA]</scope>
    <source>
        <strain evidence="3">ATCC BAA-888 / DSM 13862 / ZAS-9</strain>
    </source>
</reference>
<dbReference type="SUPFAM" id="SSF48452">
    <property type="entry name" value="TPR-like"/>
    <property type="match status" value="1"/>
</dbReference>
<dbReference type="PANTHER" id="PTHR12558">
    <property type="entry name" value="CELL DIVISION CYCLE 16,23,27"/>
    <property type="match status" value="1"/>
</dbReference>
<dbReference type="InParanoid" id="F5Y949"/>
<accession>F5Y949</accession>
<evidence type="ECO:0000313" key="2">
    <source>
        <dbReference type="EMBL" id="AEF82897.1"/>
    </source>
</evidence>
<dbReference type="AlphaFoldDB" id="F5Y949"/>
<name>F5Y949_LEAAZ</name>
<organism evidence="2 3">
    <name type="scientific">Leadbettera azotonutricia (strain ATCC BAA-888 / DSM 13862 / ZAS-9)</name>
    <name type="common">Treponema azotonutricium</name>
    <dbReference type="NCBI Taxonomy" id="545695"/>
    <lineage>
        <taxon>Bacteria</taxon>
        <taxon>Pseudomonadati</taxon>
        <taxon>Spirochaetota</taxon>
        <taxon>Spirochaetia</taxon>
        <taxon>Spirochaetales</taxon>
        <taxon>Breznakiellaceae</taxon>
        <taxon>Leadbettera</taxon>
    </lineage>
</organism>
<dbReference type="Pfam" id="PF13431">
    <property type="entry name" value="TPR_17"/>
    <property type="match status" value="1"/>
</dbReference>
<protein>
    <submittedName>
        <fullName evidence="2">Tetratricopeptide TPR_2</fullName>
    </submittedName>
</protein>
<dbReference type="eggNOG" id="COG0457">
    <property type="taxonomic scope" value="Bacteria"/>
</dbReference>
<evidence type="ECO:0000313" key="3">
    <source>
        <dbReference type="Proteomes" id="UP000009222"/>
    </source>
</evidence>
<dbReference type="Pfam" id="PF13424">
    <property type="entry name" value="TPR_12"/>
    <property type="match status" value="1"/>
</dbReference>
<gene>
    <name evidence="2" type="ordered locus">TREAZ_3271</name>
</gene>
<dbReference type="InterPro" id="IPR019734">
    <property type="entry name" value="TPR_rpt"/>
</dbReference>
<dbReference type="PANTHER" id="PTHR12558:SF13">
    <property type="entry name" value="CELL DIVISION CYCLE PROTEIN 27 HOMOLOG"/>
    <property type="match status" value="1"/>
</dbReference>
<dbReference type="InterPro" id="IPR011990">
    <property type="entry name" value="TPR-like_helical_dom_sf"/>
</dbReference>
<dbReference type="HOGENOM" id="CLU_003728_14_0_12"/>
<feature type="repeat" description="TPR" evidence="1">
    <location>
        <begin position="30"/>
        <end position="63"/>
    </location>
</feature>
<proteinExistence type="predicted"/>
<dbReference type="Proteomes" id="UP000009222">
    <property type="component" value="Chromosome"/>
</dbReference>
<feature type="repeat" description="TPR" evidence="1">
    <location>
        <begin position="132"/>
        <end position="165"/>
    </location>
</feature>
<feature type="repeat" description="TPR" evidence="1">
    <location>
        <begin position="98"/>
        <end position="131"/>
    </location>
</feature>